<reference evidence="1 2" key="1">
    <citation type="submission" date="2014-04" db="EMBL/GenBank/DDBJ databases">
        <authorList>
            <consortium name="DOE Joint Genome Institute"/>
            <person name="Kuo A."/>
            <person name="Kohler A."/>
            <person name="Nagy L.G."/>
            <person name="Floudas D."/>
            <person name="Copeland A."/>
            <person name="Barry K.W."/>
            <person name="Cichocki N."/>
            <person name="Veneault-Fourrey C."/>
            <person name="LaButti K."/>
            <person name="Lindquist E.A."/>
            <person name="Lipzen A."/>
            <person name="Lundell T."/>
            <person name="Morin E."/>
            <person name="Murat C."/>
            <person name="Sun H."/>
            <person name="Tunlid A."/>
            <person name="Henrissat B."/>
            <person name="Grigoriev I.V."/>
            <person name="Hibbett D.S."/>
            <person name="Martin F."/>
            <person name="Nordberg H.P."/>
            <person name="Cantor M.N."/>
            <person name="Hua S.X."/>
        </authorList>
    </citation>
    <scope>NUCLEOTIDE SEQUENCE [LARGE SCALE GENOMIC DNA]</scope>
    <source>
        <strain evidence="1 2">Foug A</strain>
    </source>
</reference>
<accession>A0A0C3EPF6</accession>
<name>A0A0C3EPF6_9AGAM</name>
<evidence type="ECO:0000313" key="2">
    <source>
        <dbReference type="Proteomes" id="UP000053989"/>
    </source>
</evidence>
<dbReference type="EMBL" id="KN822006">
    <property type="protein sequence ID" value="KIM69706.1"/>
    <property type="molecule type" value="Genomic_DNA"/>
</dbReference>
<keyword evidence="2" id="KW-1185">Reference proteome</keyword>
<evidence type="ECO:0000313" key="1">
    <source>
        <dbReference type="EMBL" id="KIM69706.1"/>
    </source>
</evidence>
<organism evidence="1 2">
    <name type="scientific">Scleroderma citrinum Foug A</name>
    <dbReference type="NCBI Taxonomy" id="1036808"/>
    <lineage>
        <taxon>Eukaryota</taxon>
        <taxon>Fungi</taxon>
        <taxon>Dikarya</taxon>
        <taxon>Basidiomycota</taxon>
        <taxon>Agaricomycotina</taxon>
        <taxon>Agaricomycetes</taxon>
        <taxon>Agaricomycetidae</taxon>
        <taxon>Boletales</taxon>
        <taxon>Sclerodermatineae</taxon>
        <taxon>Sclerodermataceae</taxon>
        <taxon>Scleroderma</taxon>
    </lineage>
</organism>
<dbReference type="Proteomes" id="UP000053989">
    <property type="component" value="Unassembled WGS sequence"/>
</dbReference>
<reference evidence="2" key="2">
    <citation type="submission" date="2015-01" db="EMBL/GenBank/DDBJ databases">
        <title>Evolutionary Origins and Diversification of the Mycorrhizal Mutualists.</title>
        <authorList>
            <consortium name="DOE Joint Genome Institute"/>
            <consortium name="Mycorrhizal Genomics Consortium"/>
            <person name="Kohler A."/>
            <person name="Kuo A."/>
            <person name="Nagy L.G."/>
            <person name="Floudas D."/>
            <person name="Copeland A."/>
            <person name="Barry K.W."/>
            <person name="Cichocki N."/>
            <person name="Veneault-Fourrey C."/>
            <person name="LaButti K."/>
            <person name="Lindquist E.A."/>
            <person name="Lipzen A."/>
            <person name="Lundell T."/>
            <person name="Morin E."/>
            <person name="Murat C."/>
            <person name="Riley R."/>
            <person name="Ohm R."/>
            <person name="Sun H."/>
            <person name="Tunlid A."/>
            <person name="Henrissat B."/>
            <person name="Grigoriev I.V."/>
            <person name="Hibbett D.S."/>
            <person name="Martin F."/>
        </authorList>
    </citation>
    <scope>NUCLEOTIDE SEQUENCE [LARGE SCALE GENOMIC DNA]</scope>
    <source>
        <strain evidence="2">Foug A</strain>
    </source>
</reference>
<dbReference type="AlphaFoldDB" id="A0A0C3EPF6"/>
<dbReference type="HOGENOM" id="CLU_3051741_0_0_1"/>
<proteinExistence type="predicted"/>
<protein>
    <submittedName>
        <fullName evidence="1">Uncharacterized protein</fullName>
    </submittedName>
</protein>
<gene>
    <name evidence="1" type="ORF">SCLCIDRAFT_1208214</name>
</gene>
<sequence>MLPWTQVGHNIRLGPGGLCSTEPLGFPTCFRILPITRQSMKSTYEMHITTIECA</sequence>
<dbReference type="InParanoid" id="A0A0C3EPF6"/>